<dbReference type="SUPFAM" id="SSF82895">
    <property type="entry name" value="TSP-1 type 1 repeat"/>
    <property type="match status" value="1"/>
</dbReference>
<dbReference type="PROSITE" id="PS50092">
    <property type="entry name" value="TSP1"/>
    <property type="match status" value="1"/>
</dbReference>
<keyword evidence="4" id="KW-0732">Signal</keyword>
<feature type="chain" id="PRO_5044855733" evidence="4">
    <location>
        <begin position="20"/>
        <end position="519"/>
    </location>
</feature>
<dbReference type="PANTHER" id="PTHR13723:SF16">
    <property type="entry name" value="THROMBOSPONDIN TYPE-1 DOMAIN-CONTAINING PROTEIN 4"/>
    <property type="match status" value="1"/>
</dbReference>
<keyword evidence="2" id="KW-0964">Secreted</keyword>
<dbReference type="Proteomes" id="UP001623348">
    <property type="component" value="Unassembled WGS sequence"/>
</dbReference>
<comment type="caution">
    <text evidence="6">The sequence shown here is derived from an EMBL/GenBank/DDBJ whole genome shotgun (WGS) entry which is preliminary data.</text>
</comment>
<dbReference type="EMBL" id="BAAFJT010000010">
    <property type="protein sequence ID" value="GAB0194052.1"/>
    <property type="molecule type" value="Genomic_DNA"/>
</dbReference>
<keyword evidence="7" id="KW-1185">Reference proteome</keyword>
<feature type="compositionally biased region" description="Basic and acidic residues" evidence="3">
    <location>
        <begin position="31"/>
        <end position="45"/>
    </location>
</feature>
<accession>A0ABC9XBA9</accession>
<dbReference type="InterPro" id="IPR000884">
    <property type="entry name" value="TSP1_rpt"/>
</dbReference>
<evidence type="ECO:0000313" key="7">
    <source>
        <dbReference type="Proteomes" id="UP001623348"/>
    </source>
</evidence>
<dbReference type="InterPro" id="IPR045371">
    <property type="entry name" value="ADAMTS_CR_3"/>
</dbReference>
<reference evidence="6 7" key="1">
    <citation type="submission" date="2024-06" db="EMBL/GenBank/DDBJ databases">
        <title>The draft genome of Grus japonensis, version 3.</title>
        <authorList>
            <person name="Nabeshima K."/>
            <person name="Suzuki S."/>
            <person name="Onuma M."/>
        </authorList>
    </citation>
    <scope>NUCLEOTIDE SEQUENCE [LARGE SCALE GENOMIC DNA]</scope>
    <source>
        <strain evidence="6 7">451A</strain>
    </source>
</reference>
<feature type="compositionally biased region" description="Basic residues" evidence="3">
    <location>
        <begin position="214"/>
        <end position="226"/>
    </location>
</feature>
<dbReference type="InterPro" id="IPR036383">
    <property type="entry name" value="TSP1_rpt_sf"/>
</dbReference>
<dbReference type="Pfam" id="PF00090">
    <property type="entry name" value="TSP_1"/>
    <property type="match status" value="1"/>
</dbReference>
<sequence>MVDRLIVSLRLLSSLAVLGFQFVIPQPSVEHRKVPQRIEEQRDASEDSSAGIPGIWGSWGPWSACSRSCSGGVMEQTRPCLPAYYHERGYRRPGRQYPASERTLAHQSSRHREDSLTAYPGHVISAIRTSVPLHRNEDHLWAGLRASASSGGHNNSHLSRGALRGSRHSQSQRQNAKPEKRSRNRNPIGPGKYGYGKVPYILPLQTDTGQQPQKLRRQRQSSRSHVFHQNPSLMNTYSQAASPSLQHGNLYQEESGPQAGHQVLGPSVYQSSSFPVSQSLFQSSDSNQHGSASHQAVQGQPQPQRAAAIVCIGTYKQYKLCNTNMCPESSRNIREVQCASYNNKPFMGRFYEWEPFAEVKGSQKCELNCRAIGYRFYVRQAEKVIDGTPCDQNGTSICVAGQCKWGLELYPIALRIIPVTMLLDTLGMVLPNNTVAAVPLPVEVMVVTWIGVPPFRSYSRSGDSGQKQVVDSVIPAVMALGIAWCKRSEIFGDVPFGTVVKAIWQHSPILVVVGLPCHS</sequence>
<feature type="compositionally biased region" description="Polar residues" evidence="3">
    <location>
        <begin position="148"/>
        <end position="158"/>
    </location>
</feature>
<feature type="signal peptide" evidence="4">
    <location>
        <begin position="1"/>
        <end position="19"/>
    </location>
</feature>
<evidence type="ECO:0000256" key="3">
    <source>
        <dbReference type="SAM" id="MobiDB-lite"/>
    </source>
</evidence>
<organism evidence="6 7">
    <name type="scientific">Grus japonensis</name>
    <name type="common">Japanese crane</name>
    <name type="synonym">Red-crowned crane</name>
    <dbReference type="NCBI Taxonomy" id="30415"/>
    <lineage>
        <taxon>Eukaryota</taxon>
        <taxon>Metazoa</taxon>
        <taxon>Chordata</taxon>
        <taxon>Craniata</taxon>
        <taxon>Vertebrata</taxon>
        <taxon>Euteleostomi</taxon>
        <taxon>Archelosauria</taxon>
        <taxon>Archosauria</taxon>
        <taxon>Dinosauria</taxon>
        <taxon>Saurischia</taxon>
        <taxon>Theropoda</taxon>
        <taxon>Coelurosauria</taxon>
        <taxon>Aves</taxon>
        <taxon>Neognathae</taxon>
        <taxon>Neoaves</taxon>
        <taxon>Gruiformes</taxon>
        <taxon>Gruidae</taxon>
        <taxon>Grus</taxon>
    </lineage>
</organism>
<gene>
    <name evidence="6" type="ORF">GRJ2_001870500</name>
</gene>
<dbReference type="InterPro" id="IPR050439">
    <property type="entry name" value="ADAMTS_ADAMTS-like"/>
</dbReference>
<feature type="domain" description="ADAMTS/ADAMTS-like cysteine-rich" evidence="5">
    <location>
        <begin position="343"/>
        <end position="404"/>
    </location>
</feature>
<feature type="compositionally biased region" description="Low complexity" evidence="3">
    <location>
        <begin position="187"/>
        <end position="201"/>
    </location>
</feature>
<feature type="region of interest" description="Disordered" evidence="3">
    <location>
        <begin position="91"/>
        <end position="117"/>
    </location>
</feature>
<evidence type="ECO:0000256" key="2">
    <source>
        <dbReference type="ARBA" id="ARBA00022525"/>
    </source>
</evidence>
<dbReference type="PANTHER" id="PTHR13723">
    <property type="entry name" value="ADAMTS A DISINTEGRIN AND METALLOPROTEASE WITH THROMBOSPONDIN MOTIFS PROTEASE"/>
    <property type="match status" value="1"/>
</dbReference>
<evidence type="ECO:0000313" key="6">
    <source>
        <dbReference type="EMBL" id="GAB0194052.1"/>
    </source>
</evidence>
<comment type="subcellular location">
    <subcellularLocation>
        <location evidence="1">Secreted</location>
    </subcellularLocation>
</comment>
<dbReference type="Gene3D" id="2.20.100.10">
    <property type="entry name" value="Thrombospondin type-1 (TSP1) repeat"/>
    <property type="match status" value="1"/>
</dbReference>
<dbReference type="Pfam" id="PF19236">
    <property type="entry name" value="ADAMTS_CR_3"/>
    <property type="match status" value="1"/>
</dbReference>
<evidence type="ECO:0000259" key="5">
    <source>
        <dbReference type="Pfam" id="PF19236"/>
    </source>
</evidence>
<feature type="region of interest" description="Disordered" evidence="3">
    <location>
        <begin position="31"/>
        <end position="55"/>
    </location>
</feature>
<dbReference type="GO" id="GO:0005576">
    <property type="term" value="C:extracellular region"/>
    <property type="evidence" value="ECO:0007669"/>
    <property type="project" value="UniProtKB-SubCell"/>
</dbReference>
<proteinExistence type="predicted"/>
<feature type="region of interest" description="Disordered" evidence="3">
    <location>
        <begin position="279"/>
        <end position="301"/>
    </location>
</feature>
<evidence type="ECO:0000256" key="1">
    <source>
        <dbReference type="ARBA" id="ARBA00004613"/>
    </source>
</evidence>
<feature type="region of interest" description="Disordered" evidence="3">
    <location>
        <begin position="148"/>
        <end position="226"/>
    </location>
</feature>
<dbReference type="AlphaFoldDB" id="A0ABC9XBA9"/>
<protein>
    <submittedName>
        <fullName evidence="6">Thrombospondin type-1 domain-containing protein 4</fullName>
    </submittedName>
</protein>
<evidence type="ECO:0000256" key="4">
    <source>
        <dbReference type="SAM" id="SignalP"/>
    </source>
</evidence>
<name>A0ABC9XBA9_GRUJA</name>